<feature type="non-terminal residue" evidence="2">
    <location>
        <position position="111"/>
    </location>
</feature>
<organism evidence="2 3">
    <name type="scientific">Didymodactylos carnosus</name>
    <dbReference type="NCBI Taxonomy" id="1234261"/>
    <lineage>
        <taxon>Eukaryota</taxon>
        <taxon>Metazoa</taxon>
        <taxon>Spiralia</taxon>
        <taxon>Gnathifera</taxon>
        <taxon>Rotifera</taxon>
        <taxon>Eurotatoria</taxon>
        <taxon>Bdelloidea</taxon>
        <taxon>Philodinida</taxon>
        <taxon>Philodinidae</taxon>
        <taxon>Didymodactylos</taxon>
    </lineage>
</organism>
<accession>A0A8S2KRN7</accession>
<evidence type="ECO:0000256" key="1">
    <source>
        <dbReference type="SAM" id="MobiDB-lite"/>
    </source>
</evidence>
<gene>
    <name evidence="2" type="ORF">TMI583_LOCUS19436</name>
</gene>
<evidence type="ECO:0000313" key="2">
    <source>
        <dbReference type="EMBL" id="CAF3865242.1"/>
    </source>
</evidence>
<name>A0A8S2KRN7_9BILA</name>
<feature type="compositionally biased region" description="Low complexity" evidence="1">
    <location>
        <begin position="86"/>
        <end position="102"/>
    </location>
</feature>
<dbReference type="Proteomes" id="UP000682733">
    <property type="component" value="Unassembled WGS sequence"/>
</dbReference>
<feature type="non-terminal residue" evidence="2">
    <location>
        <position position="1"/>
    </location>
</feature>
<feature type="region of interest" description="Disordered" evidence="1">
    <location>
        <begin position="80"/>
        <end position="111"/>
    </location>
</feature>
<protein>
    <submittedName>
        <fullName evidence="2">Uncharacterized protein</fullName>
    </submittedName>
</protein>
<proteinExistence type="predicted"/>
<evidence type="ECO:0000313" key="3">
    <source>
        <dbReference type="Proteomes" id="UP000682733"/>
    </source>
</evidence>
<dbReference type="EMBL" id="CAJOBA010010157">
    <property type="protein sequence ID" value="CAF3865242.1"/>
    <property type="molecule type" value="Genomic_DNA"/>
</dbReference>
<reference evidence="2" key="1">
    <citation type="submission" date="2021-02" db="EMBL/GenBank/DDBJ databases">
        <authorList>
            <person name="Nowell W R."/>
        </authorList>
    </citation>
    <scope>NUCLEOTIDE SEQUENCE</scope>
</reference>
<dbReference type="AlphaFoldDB" id="A0A8S2KRN7"/>
<sequence>MELLNPQSESKHALLTITEGIAKGIATNKISGLSSVLQINEARLALDELDKFLPNFINNLNKEIEKLYKEQNVQKKIDDLNKKQRQQQQTNVQQNTTTVNKRNTIKEETNG</sequence>
<comment type="caution">
    <text evidence="2">The sequence shown here is derived from an EMBL/GenBank/DDBJ whole genome shotgun (WGS) entry which is preliminary data.</text>
</comment>